<protein>
    <submittedName>
        <fullName evidence="4">T9SS C-terminal target domain-containing protein</fullName>
    </submittedName>
</protein>
<reference evidence="4 6" key="2">
    <citation type="submission" date="2016-11" db="EMBL/GenBank/DDBJ databases">
        <title>Whole genomes of Flavobacteriaceae.</title>
        <authorList>
            <person name="Stine C."/>
            <person name="Li C."/>
            <person name="Tadesse D."/>
        </authorList>
    </citation>
    <scope>NUCLEOTIDE SEQUENCE [LARGE SCALE GENOMIC DNA]</scope>
    <source>
        <strain evidence="4 6">ATCC 51468</strain>
    </source>
</reference>
<evidence type="ECO:0000313" key="4">
    <source>
        <dbReference type="EMBL" id="OXA86071.1"/>
    </source>
</evidence>
<reference evidence="3 5" key="1">
    <citation type="submission" date="2015-01" db="EMBL/GenBank/DDBJ databases">
        <title>Genome of Flavobacterium hibernum DSM 12611.</title>
        <authorList>
            <person name="Stropko S.J."/>
            <person name="Pipes S.E."/>
            <person name="Newman J.D."/>
        </authorList>
    </citation>
    <scope>NUCLEOTIDE SEQUENCE [LARGE SCALE GENOMIC DNA]</scope>
    <source>
        <strain evidence="3 5">DSM 12611</strain>
    </source>
</reference>
<sequence>MTKKLLVILITVLSSVTYVNAQKVWDFTNDTTNWTTSTAGYTANTVKDNLGIFPGVTITATPIGGIIPSTLAFSDGFNATRYFRMGQASVFTANKPTERYLYFAPSGAGTIKIWFTSGGGGSRSIKVTDGTTEIGSASSANSATPTILEAQYTQTSGNIFIYTSAGTGVNIYKIEITGTIGTTQLIGALGVNDFKVDMTANVFSNGKEVFVTNVKSNTKIDIYGMTGALTKSLQTDADISFGLNTGLYIVKVKSDEGQKSVKLVVD</sequence>
<name>A0A0D0F773_9FLAO</name>
<keyword evidence="6" id="KW-1185">Reference proteome</keyword>
<evidence type="ECO:0000313" key="3">
    <source>
        <dbReference type="EMBL" id="KIO53962.1"/>
    </source>
</evidence>
<feature type="chain" id="PRO_5002209823" evidence="2">
    <location>
        <begin position="22"/>
        <end position="266"/>
    </location>
</feature>
<dbReference type="OrthoDB" id="1425128at2"/>
<dbReference type="EMBL" id="MUGX01000018">
    <property type="protein sequence ID" value="OXA86071.1"/>
    <property type="molecule type" value="Genomic_DNA"/>
</dbReference>
<dbReference type="InterPro" id="IPR026444">
    <property type="entry name" value="Secre_tail"/>
</dbReference>
<gene>
    <name evidence="4" type="ORF">B0A73_14520</name>
    <name evidence="3" type="ORF">IW18_06410</name>
</gene>
<keyword evidence="1 2" id="KW-0732">Signal</keyword>
<dbReference type="EMBL" id="JPRK01000005">
    <property type="protein sequence ID" value="KIO53962.1"/>
    <property type="molecule type" value="Genomic_DNA"/>
</dbReference>
<dbReference type="AlphaFoldDB" id="A0A0D0F773"/>
<evidence type="ECO:0000256" key="2">
    <source>
        <dbReference type="SAM" id="SignalP"/>
    </source>
</evidence>
<evidence type="ECO:0000313" key="6">
    <source>
        <dbReference type="Proteomes" id="UP000198302"/>
    </source>
</evidence>
<proteinExistence type="predicted"/>
<comment type="caution">
    <text evidence="3">The sequence shown here is derived from an EMBL/GenBank/DDBJ whole genome shotgun (WGS) entry which is preliminary data.</text>
</comment>
<evidence type="ECO:0000313" key="5">
    <source>
        <dbReference type="Proteomes" id="UP000032061"/>
    </source>
</evidence>
<dbReference type="Proteomes" id="UP000198302">
    <property type="component" value="Unassembled WGS sequence"/>
</dbReference>
<organism evidence="3 5">
    <name type="scientific">Flavobacterium hibernum</name>
    <dbReference type="NCBI Taxonomy" id="37752"/>
    <lineage>
        <taxon>Bacteria</taxon>
        <taxon>Pseudomonadati</taxon>
        <taxon>Bacteroidota</taxon>
        <taxon>Flavobacteriia</taxon>
        <taxon>Flavobacteriales</taxon>
        <taxon>Flavobacteriaceae</taxon>
        <taxon>Flavobacterium</taxon>
    </lineage>
</organism>
<evidence type="ECO:0000256" key="1">
    <source>
        <dbReference type="ARBA" id="ARBA00022729"/>
    </source>
</evidence>
<accession>A0A0D0F773</accession>
<dbReference type="RefSeq" id="WP_041516745.1">
    <property type="nucleotide sequence ID" value="NZ_JPRK01000005.1"/>
</dbReference>
<dbReference type="Proteomes" id="UP000032061">
    <property type="component" value="Unassembled WGS sequence"/>
</dbReference>
<dbReference type="NCBIfam" id="TIGR04183">
    <property type="entry name" value="Por_Secre_tail"/>
    <property type="match status" value="1"/>
</dbReference>
<feature type="signal peptide" evidence="2">
    <location>
        <begin position="1"/>
        <end position="21"/>
    </location>
</feature>